<name>A0A6J5RNF6_9CAUD</name>
<gene>
    <name evidence="3" type="ORF">UFOVP1307_160</name>
    <name evidence="1" type="ORF">UFOVP651_186</name>
    <name evidence="2" type="ORF">UFOVP902_42</name>
</gene>
<sequence>MLIATLNYNQPELTDNLVSQLHRGNDLSKHELMIVDNGSTKSLAKTTTHQLTENIFFGGGLNMILEYFLTTNHDHFVLFNNDLIFHGPRLIDNMLLEIQDNDLALYSPSITNTGADQCFWRQMWNWGTGTVRQVPFIDFMCPVFNRQFAEYIVKFPDELFLGWGPDFYSGILAEDGGFKIGVSDNITLSHLVSQTFKTGAIEIKESDFCAQADGNMHNFFLNSKYKDKFNEFRQTGSSYEI</sequence>
<dbReference type="InterPro" id="IPR029044">
    <property type="entry name" value="Nucleotide-diphossugar_trans"/>
</dbReference>
<dbReference type="EMBL" id="LR796625">
    <property type="protein sequence ID" value="CAB4155291.1"/>
    <property type="molecule type" value="Genomic_DNA"/>
</dbReference>
<accession>A0A6J5RNF6</accession>
<dbReference type="SUPFAM" id="SSF53448">
    <property type="entry name" value="Nucleotide-diphospho-sugar transferases"/>
    <property type="match status" value="1"/>
</dbReference>
<dbReference type="EMBL" id="LR797270">
    <property type="protein sequence ID" value="CAB4198579.1"/>
    <property type="molecule type" value="Genomic_DNA"/>
</dbReference>
<organism evidence="3">
    <name type="scientific">uncultured Caudovirales phage</name>
    <dbReference type="NCBI Taxonomy" id="2100421"/>
    <lineage>
        <taxon>Viruses</taxon>
        <taxon>Duplodnaviria</taxon>
        <taxon>Heunggongvirae</taxon>
        <taxon>Uroviricota</taxon>
        <taxon>Caudoviricetes</taxon>
        <taxon>Peduoviridae</taxon>
        <taxon>Maltschvirus</taxon>
        <taxon>Maltschvirus maltsch</taxon>
    </lineage>
</organism>
<dbReference type="EMBL" id="LR796859">
    <property type="protein sequence ID" value="CAB4170517.1"/>
    <property type="molecule type" value="Genomic_DNA"/>
</dbReference>
<evidence type="ECO:0000313" key="3">
    <source>
        <dbReference type="EMBL" id="CAB4198579.1"/>
    </source>
</evidence>
<protein>
    <submittedName>
        <fullName evidence="3">Uncharacterized protein</fullName>
    </submittedName>
</protein>
<dbReference type="Gene3D" id="3.90.550.10">
    <property type="entry name" value="Spore Coat Polysaccharide Biosynthesis Protein SpsA, Chain A"/>
    <property type="match status" value="1"/>
</dbReference>
<proteinExistence type="predicted"/>
<reference evidence="3" key="1">
    <citation type="submission" date="2020-05" db="EMBL/GenBank/DDBJ databases">
        <authorList>
            <person name="Chiriac C."/>
            <person name="Salcher M."/>
            <person name="Ghai R."/>
            <person name="Kavagutti S V."/>
        </authorList>
    </citation>
    <scope>NUCLEOTIDE SEQUENCE</scope>
</reference>
<evidence type="ECO:0000313" key="1">
    <source>
        <dbReference type="EMBL" id="CAB4155291.1"/>
    </source>
</evidence>
<evidence type="ECO:0000313" key="2">
    <source>
        <dbReference type="EMBL" id="CAB4170517.1"/>
    </source>
</evidence>